<keyword evidence="3" id="KW-1185">Reference proteome</keyword>
<comment type="caution">
    <text evidence="2">The sequence shown here is derived from an EMBL/GenBank/DDBJ whole genome shotgun (WGS) entry which is preliminary data.</text>
</comment>
<feature type="compositionally biased region" description="Basic and acidic residues" evidence="1">
    <location>
        <begin position="1"/>
        <end position="11"/>
    </location>
</feature>
<feature type="compositionally biased region" description="Gly residues" evidence="1">
    <location>
        <begin position="249"/>
        <end position="264"/>
    </location>
</feature>
<feature type="compositionally biased region" description="Gly residues" evidence="1">
    <location>
        <begin position="415"/>
        <end position="451"/>
    </location>
</feature>
<dbReference type="RefSeq" id="WP_141275802.1">
    <property type="nucleotide sequence ID" value="NZ_BJMM01000069.1"/>
</dbReference>
<feature type="compositionally biased region" description="Pro residues" evidence="1">
    <location>
        <begin position="379"/>
        <end position="396"/>
    </location>
</feature>
<feature type="compositionally biased region" description="Basic and acidic residues" evidence="1">
    <location>
        <begin position="169"/>
        <end position="178"/>
    </location>
</feature>
<sequence length="606" mass="61147">MSDKGGAKGKEPSGNPDGSGYSPKEMTKMGEPDVDPQVQGISLQYDLSRVPSMISPLLQSLMPGTAFDECELNDLIDLVEDAKPQDLEDVGNALWSAAARLKSAGSELKKHVSDVHWDGEAASSFREWGDRLGNHTKGLGDFVATVGTQVKAAGVGLGMVQKYVTTLPRSEKPEDGPKGGKSGKGAKKKDEKYEADRQEAITQLNKLASYYSVSHDYIQQAYQNRPAFEAMPNVGVPQPPPFDGVDPGKSGGGSQAVTGSGPGGLLARSTSPGAGSPDKFDVAGGTGGQPDSTPNLKPGVPGVADSHVGTEIDNVAPPLSENHQLSNTPPTTDPVGGTPPLRQGGTPPPVAPPVLGKMQSPPVTGRTPGTPPITGRPGILPPSPGGRGPNSPPTGRPGPVSKAVGGPVGEPSRGGPQGTGQAGGRPGMMGVPPGGHGNGAGSGSGRTGGTGSARASRPGGIVGGTPRQSDGTPARGIPRGTVVGGESATGTGGRRGAGVPGVGGAAGGQAEARKSTGGKRRGASAPGGVVGVPREDSPKRRGRKGFSRGGAGLVREDPGYDSSETTGTAGARRGQRKRNPREDWDASENESRDTGRRGDGTPPVNE</sequence>
<feature type="region of interest" description="Disordered" evidence="1">
    <location>
        <begin position="1"/>
        <end position="40"/>
    </location>
</feature>
<dbReference type="AlphaFoldDB" id="A0A4Y3R839"/>
<feature type="compositionally biased region" description="Low complexity" evidence="1">
    <location>
        <begin position="361"/>
        <end position="378"/>
    </location>
</feature>
<gene>
    <name evidence="2" type="ORF">SCA03_64560</name>
</gene>
<dbReference type="EMBL" id="BJMM01000069">
    <property type="protein sequence ID" value="GEB53905.1"/>
    <property type="molecule type" value="Genomic_DNA"/>
</dbReference>
<organism evidence="2 3">
    <name type="scientific">Streptomyces cacaoi</name>
    <dbReference type="NCBI Taxonomy" id="1898"/>
    <lineage>
        <taxon>Bacteria</taxon>
        <taxon>Bacillati</taxon>
        <taxon>Actinomycetota</taxon>
        <taxon>Actinomycetes</taxon>
        <taxon>Kitasatosporales</taxon>
        <taxon>Streptomycetaceae</taxon>
        <taxon>Streptomyces</taxon>
    </lineage>
</organism>
<feature type="region of interest" description="Disordered" evidence="1">
    <location>
        <begin position="166"/>
        <end position="197"/>
    </location>
</feature>
<name>A0A4Y3R839_STRCI</name>
<feature type="compositionally biased region" description="Gly residues" evidence="1">
    <location>
        <begin position="490"/>
        <end position="507"/>
    </location>
</feature>
<accession>A0A4Y3R839</accession>
<proteinExistence type="predicted"/>
<evidence type="ECO:0000313" key="2">
    <source>
        <dbReference type="EMBL" id="GEB53905.1"/>
    </source>
</evidence>
<reference evidence="2 3" key="1">
    <citation type="submission" date="2019-06" db="EMBL/GenBank/DDBJ databases">
        <title>Whole genome shotgun sequence of Streptomyces cacaoi subsp. cacaoi NBRC 12748.</title>
        <authorList>
            <person name="Hosoyama A."/>
            <person name="Uohara A."/>
            <person name="Ohji S."/>
            <person name="Ichikawa N."/>
        </authorList>
    </citation>
    <scope>NUCLEOTIDE SEQUENCE [LARGE SCALE GENOMIC DNA]</scope>
    <source>
        <strain evidence="2 3">NBRC 12748</strain>
    </source>
</reference>
<feature type="compositionally biased region" description="Basic and acidic residues" evidence="1">
    <location>
        <begin position="188"/>
        <end position="197"/>
    </location>
</feature>
<feature type="compositionally biased region" description="Basic and acidic residues" evidence="1">
    <location>
        <begin position="580"/>
        <end position="599"/>
    </location>
</feature>
<dbReference type="Proteomes" id="UP000319210">
    <property type="component" value="Unassembled WGS sequence"/>
</dbReference>
<dbReference type="OrthoDB" id="4337967at2"/>
<protein>
    <submittedName>
        <fullName evidence="2">Uncharacterized protein</fullName>
    </submittedName>
</protein>
<feature type="region of interest" description="Disordered" evidence="1">
    <location>
        <begin position="229"/>
        <end position="606"/>
    </location>
</feature>
<feature type="compositionally biased region" description="Low complexity" evidence="1">
    <location>
        <begin position="328"/>
        <end position="340"/>
    </location>
</feature>
<feature type="compositionally biased region" description="Low complexity" evidence="1">
    <location>
        <begin position="480"/>
        <end position="489"/>
    </location>
</feature>
<evidence type="ECO:0000256" key="1">
    <source>
        <dbReference type="SAM" id="MobiDB-lite"/>
    </source>
</evidence>
<evidence type="ECO:0000313" key="3">
    <source>
        <dbReference type="Proteomes" id="UP000319210"/>
    </source>
</evidence>